<name>A0ABR0E950_ZASCE</name>
<feature type="compositionally biased region" description="Basic and acidic residues" evidence="4">
    <location>
        <begin position="193"/>
        <end position="218"/>
    </location>
</feature>
<feature type="compositionally biased region" description="Acidic residues" evidence="4">
    <location>
        <begin position="787"/>
        <end position="798"/>
    </location>
</feature>
<gene>
    <name evidence="7" type="ORF">PRZ48_010613</name>
</gene>
<feature type="compositionally biased region" description="Low complexity" evidence="4">
    <location>
        <begin position="954"/>
        <end position="964"/>
    </location>
</feature>
<feature type="compositionally biased region" description="Acidic residues" evidence="4">
    <location>
        <begin position="277"/>
        <end position="287"/>
    </location>
</feature>
<evidence type="ECO:0000256" key="4">
    <source>
        <dbReference type="SAM" id="MobiDB-lite"/>
    </source>
</evidence>
<keyword evidence="8" id="KW-1185">Reference proteome</keyword>
<dbReference type="EMBL" id="JAXOVC010000008">
    <property type="protein sequence ID" value="KAK4497957.1"/>
    <property type="molecule type" value="Genomic_DNA"/>
</dbReference>
<dbReference type="PANTHER" id="PTHR46380:SF2">
    <property type="entry name" value="CYCLIN-D-BINDING MYB-LIKE TRANSCRIPTION FACTOR 1"/>
    <property type="match status" value="1"/>
</dbReference>
<dbReference type="InterPro" id="IPR009057">
    <property type="entry name" value="Homeodomain-like_sf"/>
</dbReference>
<dbReference type="PROSITE" id="PS50090">
    <property type="entry name" value="MYB_LIKE"/>
    <property type="match status" value="2"/>
</dbReference>
<dbReference type="Gene3D" id="1.10.10.60">
    <property type="entry name" value="Homeodomain-like"/>
    <property type="match status" value="2"/>
</dbReference>
<comment type="subcellular location">
    <subcellularLocation>
        <location evidence="1">Nucleus</location>
    </subcellularLocation>
</comment>
<keyword evidence="3" id="KW-0539">Nucleus</keyword>
<feature type="compositionally biased region" description="Polar residues" evidence="4">
    <location>
        <begin position="1"/>
        <end position="15"/>
    </location>
</feature>
<dbReference type="InterPro" id="IPR017930">
    <property type="entry name" value="Myb_dom"/>
</dbReference>
<feature type="domain" description="Myb-like" evidence="5">
    <location>
        <begin position="481"/>
        <end position="525"/>
    </location>
</feature>
<organism evidence="7 8">
    <name type="scientific">Zasmidium cellare</name>
    <name type="common">Wine cellar mold</name>
    <name type="synonym">Racodium cellare</name>
    <dbReference type="NCBI Taxonomy" id="395010"/>
    <lineage>
        <taxon>Eukaryota</taxon>
        <taxon>Fungi</taxon>
        <taxon>Dikarya</taxon>
        <taxon>Ascomycota</taxon>
        <taxon>Pezizomycotina</taxon>
        <taxon>Dothideomycetes</taxon>
        <taxon>Dothideomycetidae</taxon>
        <taxon>Mycosphaerellales</taxon>
        <taxon>Mycosphaerellaceae</taxon>
        <taxon>Zasmidium</taxon>
    </lineage>
</organism>
<dbReference type="PANTHER" id="PTHR46380">
    <property type="entry name" value="CYCLIN-D-BINDING MYB-LIKE TRANSCRIPTION FACTOR 1"/>
    <property type="match status" value="1"/>
</dbReference>
<feature type="region of interest" description="Disordered" evidence="4">
    <location>
        <begin position="599"/>
        <end position="633"/>
    </location>
</feature>
<feature type="compositionally biased region" description="Low complexity" evidence="4">
    <location>
        <begin position="391"/>
        <end position="413"/>
    </location>
</feature>
<feature type="compositionally biased region" description="Basic and acidic residues" evidence="4">
    <location>
        <begin position="310"/>
        <end position="324"/>
    </location>
</feature>
<evidence type="ECO:0000256" key="1">
    <source>
        <dbReference type="ARBA" id="ARBA00004123"/>
    </source>
</evidence>
<feature type="compositionally biased region" description="Acidic residues" evidence="4">
    <location>
        <begin position="851"/>
        <end position="860"/>
    </location>
</feature>
<feature type="compositionally biased region" description="Acidic residues" evidence="4">
    <location>
        <begin position="868"/>
        <end position="879"/>
    </location>
</feature>
<feature type="compositionally biased region" description="Basic and acidic residues" evidence="4">
    <location>
        <begin position="774"/>
        <end position="786"/>
    </location>
</feature>
<evidence type="ECO:0000313" key="7">
    <source>
        <dbReference type="EMBL" id="KAK4497957.1"/>
    </source>
</evidence>
<accession>A0ABR0E950</accession>
<dbReference type="SUPFAM" id="SSF46689">
    <property type="entry name" value="Homeodomain-like"/>
    <property type="match status" value="2"/>
</dbReference>
<feature type="region of interest" description="Disordered" evidence="4">
    <location>
        <begin position="193"/>
        <end position="413"/>
    </location>
</feature>
<reference evidence="7 8" key="1">
    <citation type="journal article" date="2023" name="G3 (Bethesda)">
        <title>A chromosome-level genome assembly of Zasmidium syzygii isolated from banana leaves.</title>
        <authorList>
            <person name="van Westerhoven A.C."/>
            <person name="Mehrabi R."/>
            <person name="Talebi R."/>
            <person name="Steentjes M.B.F."/>
            <person name="Corcolon B."/>
            <person name="Chong P.A."/>
            <person name="Kema G.H.J."/>
            <person name="Seidl M.F."/>
        </authorList>
    </citation>
    <scope>NUCLEOTIDE SEQUENCE [LARGE SCALE GENOMIC DNA]</scope>
    <source>
        <strain evidence="7 8">P124</strain>
    </source>
</reference>
<evidence type="ECO:0000259" key="6">
    <source>
        <dbReference type="PROSITE" id="PS51294"/>
    </source>
</evidence>
<feature type="region of interest" description="Disordered" evidence="4">
    <location>
        <begin position="769"/>
        <end position="964"/>
    </location>
</feature>
<feature type="domain" description="Myb-like" evidence="5">
    <location>
        <begin position="528"/>
        <end position="602"/>
    </location>
</feature>
<evidence type="ECO:0000256" key="3">
    <source>
        <dbReference type="ARBA" id="ARBA00023242"/>
    </source>
</evidence>
<dbReference type="InterPro" id="IPR001005">
    <property type="entry name" value="SANT/Myb"/>
</dbReference>
<dbReference type="CDD" id="cd00167">
    <property type="entry name" value="SANT"/>
    <property type="match status" value="2"/>
</dbReference>
<evidence type="ECO:0000256" key="2">
    <source>
        <dbReference type="ARBA" id="ARBA00023125"/>
    </source>
</evidence>
<evidence type="ECO:0000313" key="8">
    <source>
        <dbReference type="Proteomes" id="UP001305779"/>
    </source>
</evidence>
<feature type="domain" description="HTH myb-type" evidence="6">
    <location>
        <begin position="481"/>
        <end position="529"/>
    </location>
</feature>
<feature type="compositionally biased region" description="Basic residues" evidence="4">
    <location>
        <begin position="219"/>
        <end position="229"/>
    </location>
</feature>
<proteinExistence type="predicted"/>
<evidence type="ECO:0000259" key="5">
    <source>
        <dbReference type="PROSITE" id="PS50090"/>
    </source>
</evidence>
<feature type="compositionally biased region" description="Acidic residues" evidence="4">
    <location>
        <begin position="821"/>
        <end position="836"/>
    </location>
</feature>
<dbReference type="InterPro" id="IPR051651">
    <property type="entry name" value="DMTF1_DNA-bind_reg"/>
</dbReference>
<feature type="compositionally biased region" description="Polar residues" evidence="4">
    <location>
        <begin position="76"/>
        <end position="100"/>
    </location>
</feature>
<protein>
    <submittedName>
        <fullName evidence="7">Uncharacterized protein</fullName>
    </submittedName>
</protein>
<keyword evidence="2" id="KW-0238">DNA-binding</keyword>
<feature type="compositionally biased region" description="Basic and acidic residues" evidence="4">
    <location>
        <begin position="104"/>
        <end position="121"/>
    </location>
</feature>
<dbReference type="Proteomes" id="UP001305779">
    <property type="component" value="Unassembled WGS sequence"/>
</dbReference>
<feature type="region of interest" description="Disordered" evidence="4">
    <location>
        <begin position="1"/>
        <end position="121"/>
    </location>
</feature>
<sequence length="964" mass="108822">MGQSSSQLQEPTQQLPFDVEDTIMTMDRPGTAGTTGSQALARDLEKSIMDSSQDVLSETVKKKRKKKRQSAEQDKSIPNTHEANTPRTTNSSPLAESMNASIEAARRKTPDSKKWNDSDDPFEIARRDLQKWFKRKQMQEAVLENRARWVQMPNNKWGIKFYKPGEAPEKELTETDAANLRLIKFEMEKYRQTMEAAKERERDEQGGATQKVDEDNAKPAKKKKRKKSGLSKEEGVGDAVEGTANVEDASVPAKAVENEEPTESKRAKKRKRKALEEAQEPVAEVEDQEPRQKRKKKKKQKTQDDLVEESENRRPMRESARKAELLQQGLQANAENVAAWLASQDDPEAPPESNVLDPVQEAGLEVKSNKRKRKSQYAKDDEEDYQPPKQTTESTAPTASAPTSAPTASSGPFTAEEKKICDIVFGQVQEKIGLSDAELKAQIQKWRTAGYFKAELEGALPNRSKDQIRKFAQRRYHPYERGAWTADQDEALRDAHARWPDQWTKICELVDRSAGDCKDRWTKHLQFGDNKATGPWSQKEETKLLEAVEECVEAIKKEKSQDEAMLSDRERLESAINWRVVSDKVAGGRSSKRCREKYEKLKARQQRGDPVVASEQESTSEPTNDAAKEDRKEKQAKAALKGFEIGDYYDVFVEVHSAFKDHSAQFHDEKNVLWSIISTKNPASRFNMAWYGSTLRRVAIETALSEWPINSKKIKRKIEAAETIPAKALQLAKLVEKRCSDDTASLPRTFKPELIGKTAAELVAMKMASKKPRPVKEKGDLSKEIVSDSEPEEEEDEIQQSPATVKRQLRSPKKEPASSDGNEEQEVPESSEDELVSPENDIRREPSQPPETDEQDEAAESDGSVYENNEDPNEDDASDDNAAQPQPEPETEKPEPKPFRRPRVPKHEDDIPVSSINSRVGMDSAQASPSLSPEAFLQRCRTAGKKQHEEYVTKKSGGSSKRKR</sequence>
<dbReference type="SMART" id="SM00717">
    <property type="entry name" value="SANT"/>
    <property type="match status" value="2"/>
</dbReference>
<dbReference type="Pfam" id="PF00249">
    <property type="entry name" value="Myb_DNA-binding"/>
    <property type="match status" value="1"/>
</dbReference>
<comment type="caution">
    <text evidence="7">The sequence shown here is derived from an EMBL/GenBank/DDBJ whole genome shotgun (WGS) entry which is preliminary data.</text>
</comment>
<dbReference type="PROSITE" id="PS51294">
    <property type="entry name" value="HTH_MYB"/>
    <property type="match status" value="1"/>
</dbReference>